<dbReference type="EMBL" id="LJQZ01000125">
    <property type="protein sequence ID" value="KPY17546.1"/>
    <property type="molecule type" value="Genomic_DNA"/>
</dbReference>
<dbReference type="InterPro" id="IPR009057">
    <property type="entry name" value="Homeodomain-like_sf"/>
</dbReference>
<evidence type="ECO:0000313" key="2">
    <source>
        <dbReference type="EMBL" id="KPY17546.1"/>
    </source>
</evidence>
<feature type="domain" description="Resolvase HTH" evidence="1">
    <location>
        <begin position="6"/>
        <end position="40"/>
    </location>
</feature>
<accession>A0ABD4BHB8</accession>
<evidence type="ECO:0000259" key="1">
    <source>
        <dbReference type="Pfam" id="PF02796"/>
    </source>
</evidence>
<dbReference type="Gene3D" id="1.10.10.60">
    <property type="entry name" value="Homeodomain-like"/>
    <property type="match status" value="1"/>
</dbReference>
<sequence>MLTQEQSVEIKVLARQGHGIKFIARELGISRNTVRKYLRKARSLPLVDGRKLIRAEDLSAAFRLVRDVDVRKFRVEIWLVTRILRT</sequence>
<comment type="caution">
    <text evidence="2">The sequence shown here is derived from an EMBL/GenBank/DDBJ whole genome shotgun (WGS) entry which is preliminary data.</text>
</comment>
<name>A0ABD4BHB8_PSESH</name>
<reference evidence="2 3" key="1">
    <citation type="submission" date="2015-09" db="EMBL/GenBank/DDBJ databases">
        <title>Genome announcement of multiple Pseudomonas syringae strains.</title>
        <authorList>
            <person name="Thakur S."/>
            <person name="Wang P.W."/>
            <person name="Gong Y."/>
            <person name="Weir B.S."/>
            <person name="Guttman D.S."/>
        </authorList>
    </citation>
    <scope>NUCLEOTIDE SEQUENCE [LARGE SCALE GENOMIC DNA]</scope>
    <source>
        <strain evidence="2 3">ICMP2740</strain>
    </source>
</reference>
<protein>
    <submittedName>
        <fullName evidence="2">ISPsy23, transposition helper protein</fullName>
    </submittedName>
</protein>
<dbReference type="AlphaFoldDB" id="A0ABD4BHB8"/>
<evidence type="ECO:0000313" key="3">
    <source>
        <dbReference type="Proteomes" id="UP000050396"/>
    </source>
</evidence>
<proteinExistence type="predicted"/>
<gene>
    <name evidence="2" type="ORF">ALO55_00946</name>
</gene>
<dbReference type="Proteomes" id="UP000050396">
    <property type="component" value="Unassembled WGS sequence"/>
</dbReference>
<dbReference type="SUPFAM" id="SSF46689">
    <property type="entry name" value="Homeodomain-like"/>
    <property type="match status" value="1"/>
</dbReference>
<dbReference type="InterPro" id="IPR006120">
    <property type="entry name" value="Resolvase_HTH_dom"/>
</dbReference>
<dbReference type="Pfam" id="PF02796">
    <property type="entry name" value="HTH_7"/>
    <property type="match status" value="1"/>
</dbReference>
<organism evidence="2 3">
    <name type="scientific">Pseudomonas savastanoi pv. phaseolicola</name>
    <name type="common">Pseudomonas syringae pv. phaseolicola</name>
    <dbReference type="NCBI Taxonomy" id="319"/>
    <lineage>
        <taxon>Bacteria</taxon>
        <taxon>Pseudomonadati</taxon>
        <taxon>Pseudomonadota</taxon>
        <taxon>Gammaproteobacteria</taxon>
        <taxon>Pseudomonadales</taxon>
        <taxon>Pseudomonadaceae</taxon>
        <taxon>Pseudomonas</taxon>
    </lineage>
</organism>